<dbReference type="Proteomes" id="UP000198914">
    <property type="component" value="Unassembled WGS sequence"/>
</dbReference>
<dbReference type="EMBL" id="FNPX01000002">
    <property type="protein sequence ID" value="SDY62624.1"/>
    <property type="molecule type" value="Genomic_DNA"/>
</dbReference>
<name>A0A1H3LF99_9RHOB</name>
<dbReference type="AlphaFoldDB" id="A0A1H3LF99"/>
<protein>
    <submittedName>
        <fullName evidence="1">Uncharacterized protein</fullName>
    </submittedName>
</protein>
<gene>
    <name evidence="1" type="ORF">SAMN05444004_102171</name>
</gene>
<sequence>MTEEEKQTLTEMHPLINALFDVSVEFVTKSGGFLPHGATLGAEGDVKLVGGMPANDMTTSEEVLPLLHEGLRQSTAVAATRAVAVSESVFIGANQEPAIKVLAEHRTGLTLALYMPWKKRLLRAPAFGEIQMVRAEPEVGHWA</sequence>
<evidence type="ECO:0000313" key="2">
    <source>
        <dbReference type="Proteomes" id="UP000198914"/>
    </source>
</evidence>
<reference evidence="2" key="1">
    <citation type="submission" date="2016-10" db="EMBL/GenBank/DDBJ databases">
        <authorList>
            <person name="Varghese N."/>
            <person name="Submissions S."/>
        </authorList>
    </citation>
    <scope>NUCLEOTIDE SEQUENCE [LARGE SCALE GENOMIC DNA]</scope>
    <source>
        <strain evidence="2">DSM 100420</strain>
    </source>
</reference>
<keyword evidence="2" id="KW-1185">Reference proteome</keyword>
<evidence type="ECO:0000313" key="1">
    <source>
        <dbReference type="EMBL" id="SDY62624.1"/>
    </source>
</evidence>
<organism evidence="1 2">
    <name type="scientific">Jannaschia faecimaris</name>
    <dbReference type="NCBI Taxonomy" id="1244108"/>
    <lineage>
        <taxon>Bacteria</taxon>
        <taxon>Pseudomonadati</taxon>
        <taxon>Pseudomonadota</taxon>
        <taxon>Alphaproteobacteria</taxon>
        <taxon>Rhodobacterales</taxon>
        <taxon>Roseobacteraceae</taxon>
        <taxon>Jannaschia</taxon>
    </lineage>
</organism>
<proteinExistence type="predicted"/>
<dbReference type="RefSeq" id="WP_092642530.1">
    <property type="nucleotide sequence ID" value="NZ_FNPX01000002.1"/>
</dbReference>
<dbReference type="OrthoDB" id="9255676at2"/>
<accession>A0A1H3LF99</accession>